<dbReference type="Pfam" id="PF07610">
    <property type="entry name" value="DUF1573"/>
    <property type="match status" value="1"/>
</dbReference>
<dbReference type="InterPro" id="IPR011467">
    <property type="entry name" value="DUF1573"/>
</dbReference>
<evidence type="ECO:0000256" key="1">
    <source>
        <dbReference type="SAM" id="MobiDB-lite"/>
    </source>
</evidence>
<sequence length="340" mass="37288">MPHAVSWFVVAVCVLLFTGRTQAYDVVEVKDASVIKGVVKYAKTPPRDDVISVTKDEETCGKTQESGEFLITDARVKNAVVWLENVKSGKPLPKTPVDITFKKCKVDPLVSVGFVGGQYVFKNDDPLLHTIQLKLGLQYQKKLSGRPLTEGSTILNLALADKGTEIKKPIKDSHRYTKETGFITVRSNTHDWIRGYVFVFDQPYAAVTNDKGEFEFDGLPAGEYIINVWHEGLGVYGTPVKTIAGQGSAVEIDLSAKDKQSAQTTPKVVIHSPSQAPPQAPPQFSPQAAPHAVRADSPKIEFKETLYDFGSMEEGKVVSHNFEFVNTGAGKLLIKDVIPT</sequence>
<keyword evidence="2" id="KW-0732">Signal</keyword>
<name>A0A0F3GP82_9BACT</name>
<feature type="signal peptide" evidence="2">
    <location>
        <begin position="1"/>
        <end position="23"/>
    </location>
</feature>
<organism evidence="3 4">
    <name type="scientific">Candidatus Magnetobacterium bavaricum</name>
    <dbReference type="NCBI Taxonomy" id="29290"/>
    <lineage>
        <taxon>Bacteria</taxon>
        <taxon>Pseudomonadati</taxon>
        <taxon>Nitrospirota</taxon>
        <taxon>Thermodesulfovibrionia</taxon>
        <taxon>Thermodesulfovibrionales</taxon>
        <taxon>Candidatus Magnetobacteriaceae</taxon>
        <taxon>Candidatus Magnetobacterium</taxon>
    </lineage>
</organism>
<feature type="region of interest" description="Disordered" evidence="1">
    <location>
        <begin position="271"/>
        <end position="295"/>
    </location>
</feature>
<dbReference type="EMBL" id="LACI01001774">
    <property type="protein sequence ID" value="KJU83691.1"/>
    <property type="molecule type" value="Genomic_DNA"/>
</dbReference>
<protein>
    <submittedName>
        <fullName evidence="3">Lipoprotein</fullName>
    </submittedName>
</protein>
<dbReference type="AlphaFoldDB" id="A0A0F3GP82"/>
<proteinExistence type="predicted"/>
<evidence type="ECO:0000256" key="2">
    <source>
        <dbReference type="SAM" id="SignalP"/>
    </source>
</evidence>
<reference evidence="3 4" key="1">
    <citation type="submission" date="2015-02" db="EMBL/GenBank/DDBJ databases">
        <title>Single-cell genomics of uncultivated deep-branching MTB reveals a conserved set of magnetosome genes.</title>
        <authorList>
            <person name="Kolinko S."/>
            <person name="Richter M."/>
            <person name="Glockner F.O."/>
            <person name="Brachmann A."/>
            <person name="Schuler D."/>
        </authorList>
    </citation>
    <scope>NUCLEOTIDE SEQUENCE [LARGE SCALE GENOMIC DNA]</scope>
    <source>
        <strain evidence="3">TM-1</strain>
    </source>
</reference>
<dbReference type="Proteomes" id="UP000033423">
    <property type="component" value="Unassembled WGS sequence"/>
</dbReference>
<gene>
    <name evidence="3" type="ORF">MBAV_004114</name>
</gene>
<accession>A0A0F3GP82</accession>
<keyword evidence="4" id="KW-1185">Reference proteome</keyword>
<comment type="caution">
    <text evidence="3">The sequence shown here is derived from an EMBL/GenBank/DDBJ whole genome shotgun (WGS) entry which is preliminary data.</text>
</comment>
<evidence type="ECO:0000313" key="4">
    <source>
        <dbReference type="Proteomes" id="UP000033423"/>
    </source>
</evidence>
<evidence type="ECO:0000313" key="3">
    <source>
        <dbReference type="EMBL" id="KJU83691.1"/>
    </source>
</evidence>
<keyword evidence="3" id="KW-0449">Lipoprotein</keyword>
<feature type="compositionally biased region" description="Pro residues" evidence="1">
    <location>
        <begin position="275"/>
        <end position="284"/>
    </location>
</feature>
<feature type="chain" id="PRO_5002461260" evidence="2">
    <location>
        <begin position="24"/>
        <end position="340"/>
    </location>
</feature>
<dbReference type="SUPFAM" id="SSF117074">
    <property type="entry name" value="Hypothetical protein PA1324"/>
    <property type="match status" value="1"/>
</dbReference>